<feature type="signal peptide" evidence="1">
    <location>
        <begin position="1"/>
        <end position="18"/>
    </location>
</feature>
<proteinExistence type="predicted"/>
<evidence type="ECO:0000313" key="3">
    <source>
        <dbReference type="Proteomes" id="UP000315167"/>
    </source>
</evidence>
<dbReference type="InterPro" id="IPR045500">
    <property type="entry name" value="DUF6491"/>
</dbReference>
<evidence type="ECO:0000313" key="2">
    <source>
        <dbReference type="EMBL" id="TWI01866.1"/>
    </source>
</evidence>
<dbReference type="PROSITE" id="PS51257">
    <property type="entry name" value="PROKAR_LIPOPROTEIN"/>
    <property type="match status" value="1"/>
</dbReference>
<evidence type="ECO:0008006" key="4">
    <source>
        <dbReference type="Google" id="ProtNLM"/>
    </source>
</evidence>
<dbReference type="Proteomes" id="UP000315167">
    <property type="component" value="Unassembled WGS sequence"/>
</dbReference>
<accession>A0A562L2W4</accession>
<dbReference type="OrthoDB" id="6047015at2"/>
<gene>
    <name evidence="2" type="ORF">IP90_02426</name>
</gene>
<reference evidence="2 3" key="1">
    <citation type="journal article" date="2015" name="Stand. Genomic Sci.">
        <title>Genomic Encyclopedia of Bacterial and Archaeal Type Strains, Phase III: the genomes of soil and plant-associated and newly described type strains.</title>
        <authorList>
            <person name="Whitman W.B."/>
            <person name="Woyke T."/>
            <person name="Klenk H.P."/>
            <person name="Zhou Y."/>
            <person name="Lilburn T.G."/>
            <person name="Beck B.J."/>
            <person name="De Vos P."/>
            <person name="Vandamme P."/>
            <person name="Eisen J.A."/>
            <person name="Garrity G."/>
            <person name="Hugenholtz P."/>
            <person name="Kyrpides N.C."/>
        </authorList>
    </citation>
    <scope>NUCLEOTIDE SEQUENCE [LARGE SCALE GENOMIC DNA]</scope>
    <source>
        <strain evidence="2 3">CGMCC 1.10821</strain>
    </source>
</reference>
<dbReference type="Pfam" id="PF20101">
    <property type="entry name" value="DUF6491"/>
    <property type="match status" value="1"/>
</dbReference>
<comment type="caution">
    <text evidence="2">The sequence shown here is derived from an EMBL/GenBank/DDBJ whole genome shotgun (WGS) entry which is preliminary data.</text>
</comment>
<feature type="chain" id="PRO_5021984356" description="Lipoprotein" evidence="1">
    <location>
        <begin position="19"/>
        <end position="152"/>
    </location>
</feature>
<evidence type="ECO:0000256" key="1">
    <source>
        <dbReference type="SAM" id="SignalP"/>
    </source>
</evidence>
<sequence>MKKLLLLLLATLLAGACAHNTLSTEDRLALFRANAGEPVEHFQYSRNLRWTPLGDQALAVWPGRNQGYLLELRARCPDLNFANAIQITNSMNRVNARFDSVIVLSRPGGSNSMRVPCRIQTIQPLDMDGLRSDKYEMREAQSAERAPGTTEE</sequence>
<dbReference type="RefSeq" id="WP_144899910.1">
    <property type="nucleotide sequence ID" value="NZ_VLKN01000005.1"/>
</dbReference>
<protein>
    <recommendedName>
        <fullName evidence="4">Lipoprotein</fullName>
    </recommendedName>
</protein>
<name>A0A562L2W4_9GAMM</name>
<keyword evidence="1" id="KW-0732">Signal</keyword>
<organism evidence="2 3">
    <name type="scientific">Luteimonas cucumeris</name>
    <dbReference type="NCBI Taxonomy" id="985012"/>
    <lineage>
        <taxon>Bacteria</taxon>
        <taxon>Pseudomonadati</taxon>
        <taxon>Pseudomonadota</taxon>
        <taxon>Gammaproteobacteria</taxon>
        <taxon>Lysobacterales</taxon>
        <taxon>Lysobacteraceae</taxon>
        <taxon>Luteimonas</taxon>
    </lineage>
</organism>
<dbReference type="EMBL" id="VLKN01000005">
    <property type="protein sequence ID" value="TWI01866.1"/>
    <property type="molecule type" value="Genomic_DNA"/>
</dbReference>
<dbReference type="AlphaFoldDB" id="A0A562L2W4"/>
<keyword evidence="3" id="KW-1185">Reference proteome</keyword>